<dbReference type="STRING" id="990371.SAMN05421813_10861"/>
<protein>
    <submittedName>
        <fullName evidence="1">Uncharacterized protein</fullName>
    </submittedName>
</protein>
<dbReference type="Proteomes" id="UP000199226">
    <property type="component" value="Unassembled WGS sequence"/>
</dbReference>
<reference evidence="2" key="1">
    <citation type="submission" date="2016-10" db="EMBL/GenBank/DDBJ databases">
        <authorList>
            <person name="Varghese N."/>
            <person name="Submissions S."/>
        </authorList>
    </citation>
    <scope>NUCLEOTIDE SEQUENCE [LARGE SCALE GENOMIC DNA]</scope>
    <source>
        <strain evidence="2">DSM 24536</strain>
    </source>
</reference>
<name>A0A1G9RLG6_9SPHI</name>
<sequence length="128" mass="15280">MKFTFLQIPNFYRLLHMTPSEINKKWTELQEKIAKDFDSELPDMKVMLFLIGVQELGKGPSKFSKRQKEELMHIANCRLFSELGFYELEGVDQDGWPHWKLIKQIPAYTLLEQEMIMRSLMVTYFENI</sequence>
<dbReference type="EMBL" id="FNHH01000008">
    <property type="protein sequence ID" value="SDM23890.1"/>
    <property type="molecule type" value="Genomic_DNA"/>
</dbReference>
<organism evidence="1 2">
    <name type="scientific">Daejeonella rubra</name>
    <dbReference type="NCBI Taxonomy" id="990371"/>
    <lineage>
        <taxon>Bacteria</taxon>
        <taxon>Pseudomonadati</taxon>
        <taxon>Bacteroidota</taxon>
        <taxon>Sphingobacteriia</taxon>
        <taxon>Sphingobacteriales</taxon>
        <taxon>Sphingobacteriaceae</taxon>
        <taxon>Daejeonella</taxon>
    </lineage>
</organism>
<dbReference type="AlphaFoldDB" id="A0A1G9RLG6"/>
<proteinExistence type="predicted"/>
<accession>A0A1G9RLG6</accession>
<gene>
    <name evidence="1" type="ORF">SAMN05421813_10861</name>
</gene>
<keyword evidence="2" id="KW-1185">Reference proteome</keyword>
<evidence type="ECO:0000313" key="1">
    <source>
        <dbReference type="EMBL" id="SDM23890.1"/>
    </source>
</evidence>
<evidence type="ECO:0000313" key="2">
    <source>
        <dbReference type="Proteomes" id="UP000199226"/>
    </source>
</evidence>